<evidence type="ECO:0000256" key="1">
    <source>
        <dbReference type="ARBA" id="ARBA00022801"/>
    </source>
</evidence>
<keyword evidence="1" id="KW-0378">Hydrolase</keyword>
<dbReference type="Proteomes" id="UP001499974">
    <property type="component" value="Unassembled WGS sequence"/>
</dbReference>
<gene>
    <name evidence="6" type="ORF">GCM10023349_31640</name>
</gene>
<protein>
    <recommendedName>
        <fullName evidence="5">PET hydrolase/cutinase-like domain-containing protein</fullName>
    </recommendedName>
</protein>
<comment type="caution">
    <text evidence="6">The sequence shown here is derived from an EMBL/GenBank/DDBJ whole genome shotgun (WGS) entry which is preliminary data.</text>
</comment>
<keyword evidence="7" id="KW-1185">Reference proteome</keyword>
<name>A0ABP8XPR1_9ACTN</name>
<evidence type="ECO:0000256" key="4">
    <source>
        <dbReference type="SAM" id="SignalP"/>
    </source>
</evidence>
<dbReference type="EMBL" id="BAABKM010000002">
    <property type="protein sequence ID" value="GAA4710378.1"/>
    <property type="molecule type" value="Genomic_DNA"/>
</dbReference>
<dbReference type="InterPro" id="IPR041127">
    <property type="entry name" value="PET_hydrolase/cutinase-like"/>
</dbReference>
<dbReference type="RefSeq" id="WP_345522349.1">
    <property type="nucleotide sequence ID" value="NZ_BAABKM010000002.1"/>
</dbReference>
<evidence type="ECO:0000313" key="6">
    <source>
        <dbReference type="EMBL" id="GAA4710378.1"/>
    </source>
</evidence>
<organism evidence="6 7">
    <name type="scientific">Nocardioides conyzicola</name>
    <dbReference type="NCBI Taxonomy" id="1651781"/>
    <lineage>
        <taxon>Bacteria</taxon>
        <taxon>Bacillati</taxon>
        <taxon>Actinomycetota</taxon>
        <taxon>Actinomycetes</taxon>
        <taxon>Propionibacteriales</taxon>
        <taxon>Nocardioidaceae</taxon>
        <taxon>Nocardioides</taxon>
    </lineage>
</organism>
<dbReference type="Gene3D" id="3.40.50.1820">
    <property type="entry name" value="alpha/beta hydrolase"/>
    <property type="match status" value="1"/>
</dbReference>
<evidence type="ECO:0000256" key="3">
    <source>
        <dbReference type="ARBA" id="ARBA00023098"/>
    </source>
</evidence>
<feature type="chain" id="PRO_5046416742" description="PET hydrolase/cutinase-like domain-containing protein" evidence="4">
    <location>
        <begin position="36"/>
        <end position="394"/>
    </location>
</feature>
<dbReference type="InterPro" id="IPR029058">
    <property type="entry name" value="AB_hydrolase_fold"/>
</dbReference>
<evidence type="ECO:0000259" key="5">
    <source>
        <dbReference type="Pfam" id="PF12740"/>
    </source>
</evidence>
<dbReference type="PANTHER" id="PTHR10272">
    <property type="entry name" value="PLATELET-ACTIVATING FACTOR ACETYLHYDROLASE"/>
    <property type="match status" value="1"/>
</dbReference>
<keyword evidence="2" id="KW-0442">Lipid degradation</keyword>
<evidence type="ECO:0000256" key="2">
    <source>
        <dbReference type="ARBA" id="ARBA00022963"/>
    </source>
</evidence>
<dbReference type="PANTHER" id="PTHR10272:SF0">
    <property type="entry name" value="PLATELET-ACTIVATING FACTOR ACETYLHYDROLASE"/>
    <property type="match status" value="1"/>
</dbReference>
<dbReference type="SUPFAM" id="SSF53474">
    <property type="entry name" value="alpha/beta-Hydrolases"/>
    <property type="match status" value="1"/>
</dbReference>
<accession>A0ABP8XPR1</accession>
<feature type="domain" description="PET hydrolase/cutinase-like" evidence="5">
    <location>
        <begin position="130"/>
        <end position="308"/>
    </location>
</feature>
<reference evidence="7" key="1">
    <citation type="journal article" date="2019" name="Int. J. Syst. Evol. Microbiol.">
        <title>The Global Catalogue of Microorganisms (GCM) 10K type strain sequencing project: providing services to taxonomists for standard genome sequencing and annotation.</title>
        <authorList>
            <consortium name="The Broad Institute Genomics Platform"/>
            <consortium name="The Broad Institute Genome Sequencing Center for Infectious Disease"/>
            <person name="Wu L."/>
            <person name="Ma J."/>
        </authorList>
    </citation>
    <scope>NUCLEOTIDE SEQUENCE [LARGE SCALE GENOMIC DNA]</scope>
    <source>
        <strain evidence="7">JCM 18531</strain>
    </source>
</reference>
<feature type="signal peptide" evidence="4">
    <location>
        <begin position="1"/>
        <end position="35"/>
    </location>
</feature>
<dbReference type="Pfam" id="PF12740">
    <property type="entry name" value="PETase"/>
    <property type="match status" value="1"/>
</dbReference>
<keyword evidence="3" id="KW-0443">Lipid metabolism</keyword>
<keyword evidence="4" id="KW-0732">Signal</keyword>
<proteinExistence type="predicted"/>
<sequence length="394" mass="41688">MTDDTRRRTARLALPLLGLTLAAALLPALSQPATAATPKPVKPVKVVKGDTVPKVTDLGPTSFAKRGPYAVGEVTLNLPTNQAPVEVWYPTKKSDAKGKRIAKYNLIDWLPDFFQSALPKGAAVTYPSGGVRRAPVAPGRFPLVVFSHGFAGYRDQSSFLTAYLASWGFVVAAPDHHSRDLTKVLGGPAGTTTDVEDLQQTITLMRAQDRVRKGRFAGHVDTLLVGAVGHSAGGGAVQEFAAADRRVTTFVGLAPATREGKQPRQPGLFMAGTSDGIISSDKIVAAYDNLRSPKRLVLVGGGHHAFSDLCEVGSAEGGLLEVAEMLHVPVSDSLKQLATDGCEPPALPPTKAWPAIRQTVVAQLRHVFGFDRSLKGLRGLKAAFPGVVEGSRAD</sequence>
<evidence type="ECO:0000313" key="7">
    <source>
        <dbReference type="Proteomes" id="UP001499974"/>
    </source>
</evidence>